<accession>A0ABW6M938</accession>
<gene>
    <name evidence="2" type="ORF">ACFYNQ_29345</name>
</gene>
<feature type="transmembrane region" description="Helical" evidence="1">
    <location>
        <begin position="20"/>
        <end position="39"/>
    </location>
</feature>
<dbReference type="Proteomes" id="UP001601303">
    <property type="component" value="Unassembled WGS sequence"/>
</dbReference>
<keyword evidence="3" id="KW-1185">Reference proteome</keyword>
<name>A0ABW6M938_9ACTN</name>
<comment type="caution">
    <text evidence="2">The sequence shown here is derived from an EMBL/GenBank/DDBJ whole genome shotgun (WGS) entry which is preliminary data.</text>
</comment>
<dbReference type="RefSeq" id="WP_388110710.1">
    <property type="nucleotide sequence ID" value="NZ_JBIAHM010000011.1"/>
</dbReference>
<sequence>MYGVLGKVLTEAMQSWSKTARLCLLVAVIAVAAAVAFRLQG</sequence>
<keyword evidence="1" id="KW-0812">Transmembrane</keyword>
<keyword evidence="1" id="KW-0472">Membrane</keyword>
<protein>
    <submittedName>
        <fullName evidence="2">Uncharacterized protein</fullName>
    </submittedName>
</protein>
<keyword evidence="1" id="KW-1133">Transmembrane helix</keyword>
<reference evidence="2 3" key="1">
    <citation type="submission" date="2024-10" db="EMBL/GenBank/DDBJ databases">
        <title>The Natural Products Discovery Center: Release of the First 8490 Sequenced Strains for Exploring Actinobacteria Biosynthetic Diversity.</title>
        <authorList>
            <person name="Kalkreuter E."/>
            <person name="Kautsar S.A."/>
            <person name="Yang D."/>
            <person name="Bader C.D."/>
            <person name="Teijaro C.N."/>
            <person name="Fluegel L."/>
            <person name="Davis C.M."/>
            <person name="Simpson J.R."/>
            <person name="Lauterbach L."/>
            <person name="Steele A.D."/>
            <person name="Gui C."/>
            <person name="Meng S."/>
            <person name="Li G."/>
            <person name="Viehrig K."/>
            <person name="Ye F."/>
            <person name="Su P."/>
            <person name="Kiefer A.F."/>
            <person name="Nichols A."/>
            <person name="Cepeda A.J."/>
            <person name="Yan W."/>
            <person name="Fan B."/>
            <person name="Jiang Y."/>
            <person name="Adhikari A."/>
            <person name="Zheng C.-J."/>
            <person name="Schuster L."/>
            <person name="Cowan T.M."/>
            <person name="Smanski M.J."/>
            <person name="Chevrette M.G."/>
            <person name="De Carvalho L.P.S."/>
            <person name="Shen B."/>
        </authorList>
    </citation>
    <scope>NUCLEOTIDE SEQUENCE [LARGE SCALE GENOMIC DNA]</scope>
    <source>
        <strain evidence="2 3">NPDC006488</strain>
    </source>
</reference>
<evidence type="ECO:0000256" key="1">
    <source>
        <dbReference type="SAM" id="Phobius"/>
    </source>
</evidence>
<evidence type="ECO:0000313" key="2">
    <source>
        <dbReference type="EMBL" id="MFE9602656.1"/>
    </source>
</evidence>
<evidence type="ECO:0000313" key="3">
    <source>
        <dbReference type="Proteomes" id="UP001601303"/>
    </source>
</evidence>
<organism evidence="2 3">
    <name type="scientific">Streptomyces hokutonensis</name>
    <dbReference type="NCBI Taxonomy" id="1306990"/>
    <lineage>
        <taxon>Bacteria</taxon>
        <taxon>Bacillati</taxon>
        <taxon>Actinomycetota</taxon>
        <taxon>Actinomycetes</taxon>
        <taxon>Kitasatosporales</taxon>
        <taxon>Streptomycetaceae</taxon>
        <taxon>Streptomyces</taxon>
    </lineage>
</organism>
<proteinExistence type="predicted"/>
<dbReference type="EMBL" id="JBIAHM010000011">
    <property type="protein sequence ID" value="MFE9602656.1"/>
    <property type="molecule type" value="Genomic_DNA"/>
</dbReference>